<organism evidence="2 3">
    <name type="scientific">Arabidopsis thaliana x Arabidopsis arenosa</name>
    <dbReference type="NCBI Taxonomy" id="1240361"/>
    <lineage>
        <taxon>Eukaryota</taxon>
        <taxon>Viridiplantae</taxon>
        <taxon>Streptophyta</taxon>
        <taxon>Embryophyta</taxon>
        <taxon>Tracheophyta</taxon>
        <taxon>Spermatophyta</taxon>
        <taxon>Magnoliopsida</taxon>
        <taxon>eudicotyledons</taxon>
        <taxon>Gunneridae</taxon>
        <taxon>Pentapetalae</taxon>
        <taxon>rosids</taxon>
        <taxon>malvids</taxon>
        <taxon>Brassicales</taxon>
        <taxon>Brassicaceae</taxon>
        <taxon>Camelineae</taxon>
        <taxon>Arabidopsis</taxon>
    </lineage>
</organism>
<dbReference type="AlphaFoldDB" id="A0A8T2FV71"/>
<reference evidence="2 3" key="1">
    <citation type="submission" date="2020-12" db="EMBL/GenBank/DDBJ databases">
        <title>Concerted genomic and epigenomic changes stabilize Arabidopsis allopolyploids.</title>
        <authorList>
            <person name="Chen Z."/>
        </authorList>
    </citation>
    <scope>NUCLEOTIDE SEQUENCE [LARGE SCALE GENOMIC DNA]</scope>
    <source>
        <strain evidence="2">Allo738</strain>
        <tissue evidence="2">Leaf</tissue>
    </source>
</reference>
<evidence type="ECO:0000256" key="1">
    <source>
        <dbReference type="SAM" id="MobiDB-lite"/>
    </source>
</evidence>
<proteinExistence type="predicted"/>
<dbReference type="EMBL" id="JAEFBK010000002">
    <property type="protein sequence ID" value="KAG7639968.1"/>
    <property type="molecule type" value="Genomic_DNA"/>
</dbReference>
<keyword evidence="3" id="KW-1185">Reference proteome</keyword>
<gene>
    <name evidence="2" type="ORF">ISN45_At02g042200</name>
</gene>
<accession>A0A8T2FV71</accession>
<dbReference type="Proteomes" id="UP000694240">
    <property type="component" value="Chromosome 2"/>
</dbReference>
<protein>
    <submittedName>
        <fullName evidence="2">Uncharacterized protein</fullName>
    </submittedName>
</protein>
<sequence length="48" mass="5839">MTTRYSDEYLHFRRAIRLMTRVKVDLRSRGPPPPNQPRYRENQNNGSY</sequence>
<evidence type="ECO:0000313" key="3">
    <source>
        <dbReference type="Proteomes" id="UP000694240"/>
    </source>
</evidence>
<name>A0A8T2FV71_9BRAS</name>
<evidence type="ECO:0000313" key="2">
    <source>
        <dbReference type="EMBL" id="KAG7639968.1"/>
    </source>
</evidence>
<feature type="region of interest" description="Disordered" evidence="1">
    <location>
        <begin position="25"/>
        <end position="48"/>
    </location>
</feature>
<comment type="caution">
    <text evidence="2">The sequence shown here is derived from an EMBL/GenBank/DDBJ whole genome shotgun (WGS) entry which is preliminary data.</text>
</comment>